<feature type="domain" description="DUF112" evidence="2">
    <location>
        <begin position="20"/>
        <end position="446"/>
    </location>
</feature>
<dbReference type="EMBL" id="JACHHE010000002">
    <property type="protein sequence ID" value="MBB5179580.1"/>
    <property type="molecule type" value="Genomic_DNA"/>
</dbReference>
<feature type="transmembrane region" description="Helical" evidence="1">
    <location>
        <begin position="397"/>
        <end position="415"/>
    </location>
</feature>
<feature type="transmembrane region" description="Helical" evidence="1">
    <location>
        <begin position="362"/>
        <end position="385"/>
    </location>
</feature>
<accession>A0A7W8CQ53</accession>
<keyword evidence="1" id="KW-1133">Transmembrane helix</keyword>
<evidence type="ECO:0000256" key="1">
    <source>
        <dbReference type="SAM" id="Phobius"/>
    </source>
</evidence>
<feature type="transmembrane region" description="Helical" evidence="1">
    <location>
        <begin position="326"/>
        <end position="350"/>
    </location>
</feature>
<dbReference type="PANTHER" id="PTHR35342">
    <property type="entry name" value="TRICARBOXYLIC TRANSPORT PROTEIN"/>
    <property type="match status" value="1"/>
</dbReference>
<dbReference type="AlphaFoldDB" id="A0A7W8CQ53"/>
<feature type="transmembrane region" description="Helical" evidence="1">
    <location>
        <begin position="421"/>
        <end position="450"/>
    </location>
</feature>
<keyword evidence="1" id="KW-0812">Transmembrane</keyword>
<feature type="transmembrane region" description="Helical" evidence="1">
    <location>
        <begin position="266"/>
        <end position="289"/>
    </location>
</feature>
<gene>
    <name evidence="3" type="ORF">HNQ44_001004</name>
</gene>
<proteinExistence type="predicted"/>
<evidence type="ECO:0000313" key="3">
    <source>
        <dbReference type="EMBL" id="MBB5179580.1"/>
    </source>
</evidence>
<dbReference type="Pfam" id="PF01970">
    <property type="entry name" value="TctA"/>
    <property type="match status" value="1"/>
</dbReference>
<feature type="transmembrane region" description="Helical" evidence="1">
    <location>
        <begin position="471"/>
        <end position="491"/>
    </location>
</feature>
<feature type="transmembrane region" description="Helical" evidence="1">
    <location>
        <begin position="20"/>
        <end position="51"/>
    </location>
</feature>
<comment type="caution">
    <text evidence="3">The sequence shown here is derived from an EMBL/GenBank/DDBJ whole genome shotgun (WGS) entry which is preliminary data.</text>
</comment>
<evidence type="ECO:0000259" key="2">
    <source>
        <dbReference type="Pfam" id="PF01970"/>
    </source>
</evidence>
<reference evidence="3 4" key="1">
    <citation type="submission" date="2020-08" db="EMBL/GenBank/DDBJ databases">
        <title>Genomic Encyclopedia of Type Strains, Phase IV (KMG-IV): sequencing the most valuable type-strain genomes for metagenomic binning, comparative biology and taxonomic classification.</title>
        <authorList>
            <person name="Goeker M."/>
        </authorList>
    </citation>
    <scope>NUCLEOTIDE SEQUENCE [LARGE SCALE GENOMIC DNA]</scope>
    <source>
        <strain evidence="3 4">DSM 15895</strain>
    </source>
</reference>
<keyword evidence="1" id="KW-0472">Membrane</keyword>
<protein>
    <submittedName>
        <fullName evidence="3">Putative tricarboxylic transport membrane protein</fullName>
    </submittedName>
</protein>
<organism evidence="3 4">
    <name type="scientific">Planococcus koreensis</name>
    <dbReference type="NCBI Taxonomy" id="112331"/>
    <lineage>
        <taxon>Bacteria</taxon>
        <taxon>Bacillati</taxon>
        <taxon>Bacillota</taxon>
        <taxon>Bacilli</taxon>
        <taxon>Bacillales</taxon>
        <taxon>Caryophanaceae</taxon>
        <taxon>Planococcus</taxon>
    </lineage>
</organism>
<evidence type="ECO:0000313" key="4">
    <source>
        <dbReference type="Proteomes" id="UP000525923"/>
    </source>
</evidence>
<dbReference type="OrthoDB" id="9781349at2"/>
<dbReference type="RefSeq" id="WP_135500122.1">
    <property type="nucleotide sequence ID" value="NZ_JACHHE010000002.1"/>
</dbReference>
<feature type="transmembrane region" description="Helical" evidence="1">
    <location>
        <begin position="207"/>
        <end position="225"/>
    </location>
</feature>
<sequence>MSTLQFLMDGFGVAFQWQNILFAFVGVLIGTAVGVLPGIGPMSGVALLIPVTATLTAGLPPEAAAASSIILLAGVYYGAMYGGSTTSILLNTPGESSSVVTTLDGYQMARQGRAGAALSIAAIGSFAAGIISLIGLVLLAKPLSNIALEFGPAEYFSLMLLGLAAVSGLAGKSMTKALMMTVFGLMLGTIGIDAVSGIARFTYDLPILYSGLEFLTIAVGLFALGEVFKTVLERDQEEGAIAKIGRILPTKQDLKDSTVPILRGSFLGFFIGVLPGAGATLASFFSYITEKKFSKTPEKFGTGAIAGVAGPESANNAASGGALIPLLTLGIPGSGTTAILMGALIMYNIQPGPLLFDDHPEVAWGLIASMFVGNLMLLVLNMPLVKVFAKIIQTPKKYLLPIIIAISFFGVYAVQYTTFDLYLLLACGVLGYLLVRNDFPVAPLVLALVLGPMIENNMRRALTISNGDFSIFATKPISLVLLIVAAAWLLVPLLLKFKGRAIIVNEED</sequence>
<feature type="transmembrane region" description="Helical" evidence="1">
    <location>
        <begin position="116"/>
        <end position="140"/>
    </location>
</feature>
<feature type="transmembrane region" description="Helical" evidence="1">
    <location>
        <begin position="177"/>
        <end position="195"/>
    </location>
</feature>
<dbReference type="Proteomes" id="UP000525923">
    <property type="component" value="Unassembled WGS sequence"/>
</dbReference>
<dbReference type="InterPro" id="IPR002823">
    <property type="entry name" value="DUF112_TM"/>
</dbReference>
<keyword evidence="4" id="KW-1185">Reference proteome</keyword>
<name>A0A7W8CQ53_9BACL</name>
<dbReference type="PANTHER" id="PTHR35342:SF5">
    <property type="entry name" value="TRICARBOXYLIC TRANSPORT PROTEIN"/>
    <property type="match status" value="1"/>
</dbReference>
<feature type="transmembrane region" description="Helical" evidence="1">
    <location>
        <begin position="63"/>
        <end position="83"/>
    </location>
</feature>